<dbReference type="SUPFAM" id="SSF51569">
    <property type="entry name" value="Aldolase"/>
    <property type="match status" value="1"/>
</dbReference>
<dbReference type="EMBL" id="BRPJ01000063">
    <property type="protein sequence ID" value="GLB31289.1"/>
    <property type="molecule type" value="Genomic_DNA"/>
</dbReference>
<evidence type="ECO:0000313" key="3">
    <source>
        <dbReference type="EMBL" id="GLB31289.1"/>
    </source>
</evidence>
<dbReference type="NCBIfam" id="NF009239">
    <property type="entry name" value="PRK12595.1"/>
    <property type="match status" value="1"/>
</dbReference>
<evidence type="ECO:0000313" key="5">
    <source>
        <dbReference type="Proteomes" id="UP000260680"/>
    </source>
</evidence>
<dbReference type="AlphaFoldDB" id="A0A3E2NA42"/>
<dbReference type="EC" id="2.5.1.54" evidence="4"/>
<evidence type="ECO:0000259" key="2">
    <source>
        <dbReference type="Pfam" id="PF00793"/>
    </source>
</evidence>
<reference evidence="3 6" key="2">
    <citation type="journal article" date="2024" name="Int. J. Syst. Evol. Microbiol.">
        <title>Lacrimispora brassicae sp. nov. isolated from fermented cabbage, and proposal of Clostridium indicum Gundawar et al. 2019 and Clostridium methoxybenzovorans Mechichi et al. 1999 as heterotypic synonyms of Lacrimispora amygdalina (Parshina et al. 2003) Haas and Blanchard 2020 and Lacrimispora indolis (McClung and McCoy 1957) Haas and Blanchard 2020, respectively.</title>
        <authorList>
            <person name="Kobayashi H."/>
            <person name="Tanizawa Y."/>
            <person name="Sakamoto M."/>
            <person name="Ohkuma M."/>
            <person name="Tohno M."/>
        </authorList>
    </citation>
    <scope>NUCLEOTIDE SEQUENCE [LARGE SCALE GENOMIC DNA]</scope>
    <source>
        <strain evidence="3 6">DSM 12857</strain>
    </source>
</reference>
<dbReference type="InterPro" id="IPR006268">
    <property type="entry name" value="DAHP_syn_2"/>
</dbReference>
<dbReference type="GO" id="GO:0016832">
    <property type="term" value="F:aldehyde-lyase activity"/>
    <property type="evidence" value="ECO:0007669"/>
    <property type="project" value="InterPro"/>
</dbReference>
<dbReference type="PANTHER" id="PTHR43018:SF1">
    <property type="entry name" value="PROTEIN AROA(G)"/>
    <property type="match status" value="1"/>
</dbReference>
<sequence length="253" mass="28582">MNVRNSGHLWKEIISGRTGNMIAGPCAVESYMQLEKVSAFLVEKQVKMLRAGAYKPRTSPESFQGLGREGVKMIHEICETYGLISVTEIMDIRDLEYMEQEIDILQLGSRNMYNYSMLKELGKTDKPILLKRGLMATIEEFIFAAEYIRKEGNNKIIMCERGIRTFEKETRNTLDLSCVALLKQKTSYPVVVDLSHSLGRKDIMVPMAKASLAAGADMLMLEVHPEPEKALSDAKQQLNLNEFHKILYSVGAL</sequence>
<dbReference type="OrthoDB" id="9780456at2"/>
<dbReference type="Pfam" id="PF00793">
    <property type="entry name" value="DAHP_synth_1"/>
    <property type="match status" value="1"/>
</dbReference>
<comment type="caution">
    <text evidence="4">The sequence shown here is derived from an EMBL/GenBank/DDBJ whole genome shotgun (WGS) entry which is preliminary data.</text>
</comment>
<proteinExistence type="predicted"/>
<dbReference type="PANTHER" id="PTHR43018">
    <property type="entry name" value="PHOSPHO-2-DEHYDRO-3-DEOXYHEPTONATE ALDOLASE"/>
    <property type="match status" value="1"/>
</dbReference>
<dbReference type="NCBIfam" id="NF006421">
    <property type="entry name" value="PRK08673.1"/>
    <property type="match status" value="1"/>
</dbReference>
<feature type="domain" description="DAHP synthetase I/KDSA" evidence="2">
    <location>
        <begin position="12"/>
        <end position="246"/>
    </location>
</feature>
<dbReference type="GO" id="GO:0003849">
    <property type="term" value="F:3-deoxy-7-phosphoheptulonate synthase activity"/>
    <property type="evidence" value="ECO:0007669"/>
    <property type="project" value="UniProtKB-EC"/>
</dbReference>
<dbReference type="Proteomes" id="UP001419084">
    <property type="component" value="Unassembled WGS sequence"/>
</dbReference>
<gene>
    <name evidence="4" type="primary">aroF</name>
    <name evidence="4" type="ORF">DS742_16185</name>
    <name evidence="3" type="ORF">LAD12857_32120</name>
</gene>
<reference evidence="4 5" key="1">
    <citation type="submission" date="2018-07" db="EMBL/GenBank/DDBJ databases">
        <title>New species, Clostridium PI-S10-A1B.</title>
        <authorList>
            <person name="Krishna G."/>
            <person name="Summeta K."/>
            <person name="Shikha S."/>
            <person name="Prabhu P.B."/>
            <person name="Suresh K."/>
        </authorList>
    </citation>
    <scope>NUCLEOTIDE SEQUENCE [LARGE SCALE GENOMIC DNA]</scope>
    <source>
        <strain evidence="4 5">PI-S10-A1B</strain>
    </source>
</reference>
<dbReference type="InterPro" id="IPR013785">
    <property type="entry name" value="Aldolase_TIM"/>
</dbReference>
<dbReference type="RefSeq" id="WP_117418025.1">
    <property type="nucleotide sequence ID" value="NZ_BRPJ01000063.1"/>
</dbReference>
<keyword evidence="1 4" id="KW-0808">Transferase</keyword>
<dbReference type="EMBL" id="QOHO01000051">
    <property type="protein sequence ID" value="RFZ77877.1"/>
    <property type="molecule type" value="Genomic_DNA"/>
</dbReference>
<keyword evidence="6" id="KW-1185">Reference proteome</keyword>
<protein>
    <submittedName>
        <fullName evidence="4">3-deoxy-7-phosphoheptulonate synthase</fullName>
        <ecNumber evidence="4">2.5.1.54</ecNumber>
    </submittedName>
</protein>
<evidence type="ECO:0000313" key="6">
    <source>
        <dbReference type="Proteomes" id="UP001419084"/>
    </source>
</evidence>
<dbReference type="Proteomes" id="UP000260680">
    <property type="component" value="Unassembled WGS sequence"/>
</dbReference>
<dbReference type="Gene3D" id="3.20.20.70">
    <property type="entry name" value="Aldolase class I"/>
    <property type="match status" value="1"/>
</dbReference>
<dbReference type="InterPro" id="IPR006218">
    <property type="entry name" value="DAHP1/KDSA"/>
</dbReference>
<dbReference type="GO" id="GO:0009073">
    <property type="term" value="P:aromatic amino acid family biosynthetic process"/>
    <property type="evidence" value="ECO:0007669"/>
    <property type="project" value="InterPro"/>
</dbReference>
<dbReference type="NCBIfam" id="TIGR01361">
    <property type="entry name" value="DAHP_synth_Bsub"/>
    <property type="match status" value="1"/>
</dbReference>
<organism evidence="4 5">
    <name type="scientific">Lacrimispora amygdalina</name>
    <dbReference type="NCBI Taxonomy" id="253257"/>
    <lineage>
        <taxon>Bacteria</taxon>
        <taxon>Bacillati</taxon>
        <taxon>Bacillota</taxon>
        <taxon>Clostridia</taxon>
        <taxon>Lachnospirales</taxon>
        <taxon>Lachnospiraceae</taxon>
        <taxon>Lacrimispora</taxon>
    </lineage>
</organism>
<accession>A0A3E2NA42</accession>
<evidence type="ECO:0000256" key="1">
    <source>
        <dbReference type="ARBA" id="ARBA00022679"/>
    </source>
</evidence>
<dbReference type="InterPro" id="IPR052899">
    <property type="entry name" value="Class-I_DAHP_synthase"/>
</dbReference>
<name>A0A3E2NA42_9FIRM</name>
<evidence type="ECO:0000313" key="4">
    <source>
        <dbReference type="EMBL" id="RFZ77877.1"/>
    </source>
</evidence>